<dbReference type="UniPathway" id="UPA00060">
    <property type="reaction ID" value="UER00138"/>
</dbReference>
<keyword evidence="4" id="KW-1185">Reference proteome</keyword>
<gene>
    <name evidence="2" type="ORF">ODI_00757</name>
    <name evidence="3" type="ORF">ODI_R0655</name>
</gene>
<dbReference type="GO" id="GO:0008902">
    <property type="term" value="F:hydroxymethylpyrimidine kinase activity"/>
    <property type="evidence" value="ECO:0007669"/>
    <property type="project" value="TreeGrafter"/>
</dbReference>
<dbReference type="InterPro" id="IPR029056">
    <property type="entry name" value="Ribokinase-like"/>
</dbReference>
<dbReference type="Proteomes" id="UP000078558">
    <property type="component" value="Chromosome I"/>
</dbReference>
<dbReference type="GO" id="GO:0009228">
    <property type="term" value="P:thiamine biosynthetic process"/>
    <property type="evidence" value="ECO:0007669"/>
    <property type="project" value="TreeGrafter"/>
</dbReference>
<keyword evidence="2" id="KW-0418">Kinase</keyword>
<dbReference type="SUPFAM" id="SSF53613">
    <property type="entry name" value="Ribokinase-like"/>
    <property type="match status" value="1"/>
</dbReference>
<organism evidence="2 4">
    <name type="scientific">Orrella dioscoreae</name>
    <dbReference type="NCBI Taxonomy" id="1851544"/>
    <lineage>
        <taxon>Bacteria</taxon>
        <taxon>Pseudomonadati</taxon>
        <taxon>Pseudomonadota</taxon>
        <taxon>Betaproteobacteria</taxon>
        <taxon>Burkholderiales</taxon>
        <taxon>Alcaligenaceae</taxon>
        <taxon>Orrella</taxon>
    </lineage>
</organism>
<dbReference type="KEGG" id="odi:ODI_R0655"/>
<name>A0A1C3K557_9BURK</name>
<protein>
    <submittedName>
        <fullName evidence="2">Hydroxymethylpyrimidine phosphate kinase ThiD</fullName>
        <ecNumber evidence="2">2.7.4.7</ecNumber>
    </submittedName>
</protein>
<dbReference type="InterPro" id="IPR013749">
    <property type="entry name" value="PM/HMP-P_kinase-1"/>
</dbReference>
<dbReference type="Pfam" id="PF08543">
    <property type="entry name" value="Phos_pyr_kin"/>
    <property type="match status" value="1"/>
</dbReference>
<dbReference type="Gene3D" id="3.40.1190.20">
    <property type="match status" value="1"/>
</dbReference>
<accession>A0A1C3K557</accession>
<dbReference type="EC" id="2.7.4.7" evidence="2"/>
<dbReference type="EMBL" id="LT907988">
    <property type="protein sequence ID" value="SOE47123.1"/>
    <property type="molecule type" value="Genomic_DNA"/>
</dbReference>
<sequence>MAAIPTPPLVLLFGPVDPTGADGLPADAITCAALGAHGLASPTALTVQDSASIEDVVPLPPEQIDDQARCLLEDMAVQAIKVGTLYTPEAVSAVAQVAADYSHLPLVLHLGGQGLPVGDAAEQEDAEDVLGATFELLLPQADVVVVDHLLLLRWHAEGFLETNEASDAYLALLSAGADWVLTLGHALQAGHRNSLLSGPDQQTASWPWQAPPERTGDTGGALAAALAVWLAHGLTVPQAAERAIAYADAALGSAFRPGMGRHIANRMIRL</sequence>
<proteinExistence type="predicted"/>
<evidence type="ECO:0000313" key="2">
    <source>
        <dbReference type="EMBL" id="SBT26622.1"/>
    </source>
</evidence>
<evidence type="ECO:0000313" key="4">
    <source>
        <dbReference type="Proteomes" id="UP000078558"/>
    </source>
</evidence>
<dbReference type="GO" id="GO:0009229">
    <property type="term" value="P:thiamine diphosphate biosynthetic process"/>
    <property type="evidence" value="ECO:0007669"/>
    <property type="project" value="UniProtKB-UniPathway"/>
</dbReference>
<dbReference type="PANTHER" id="PTHR20858">
    <property type="entry name" value="PHOSPHOMETHYLPYRIMIDINE KINASE"/>
    <property type="match status" value="1"/>
</dbReference>
<evidence type="ECO:0000313" key="3">
    <source>
        <dbReference type="EMBL" id="SOE47123.1"/>
    </source>
</evidence>
<reference evidence="3 4" key="2">
    <citation type="submission" date="2017-08" db="EMBL/GenBank/DDBJ databases">
        <authorList>
            <person name="de Groot N.N."/>
        </authorList>
    </citation>
    <scope>NUCLEOTIDE SEQUENCE [LARGE SCALE GENOMIC DNA]</scope>
    <source>
        <strain evidence="3">Orrdi1</strain>
    </source>
</reference>
<feature type="domain" description="Pyridoxamine kinase/Phosphomethylpyrimidine kinase" evidence="1">
    <location>
        <begin position="17"/>
        <end position="261"/>
    </location>
</feature>
<evidence type="ECO:0000259" key="1">
    <source>
        <dbReference type="Pfam" id="PF08543"/>
    </source>
</evidence>
<reference evidence="2 4" key="1">
    <citation type="submission" date="2016-06" db="EMBL/GenBank/DDBJ databases">
        <authorList>
            <person name="Kjaerup R.B."/>
            <person name="Dalgaard T.S."/>
            <person name="Juul-Madsen H.R."/>
        </authorList>
    </citation>
    <scope>NUCLEOTIDE SEQUENCE [LARGE SCALE GENOMIC DNA]</scope>
    <source>
        <strain evidence="2">Orrdi1</strain>
    </source>
</reference>
<dbReference type="PANTHER" id="PTHR20858:SF17">
    <property type="entry name" value="HYDROXYMETHYLPYRIMIDINE_PHOSPHOMETHYLPYRIMIDINE KINASE THI20-RELATED"/>
    <property type="match status" value="1"/>
</dbReference>
<dbReference type="RefSeq" id="WP_231968181.1">
    <property type="nucleotide sequence ID" value="NZ_LT907988.1"/>
</dbReference>
<dbReference type="AlphaFoldDB" id="A0A1C3K557"/>
<dbReference type="GO" id="GO:0008972">
    <property type="term" value="F:phosphomethylpyrimidine kinase activity"/>
    <property type="evidence" value="ECO:0007669"/>
    <property type="project" value="UniProtKB-EC"/>
</dbReference>
<keyword evidence="2" id="KW-0808">Transferase</keyword>
<dbReference type="GO" id="GO:0005829">
    <property type="term" value="C:cytosol"/>
    <property type="evidence" value="ECO:0007669"/>
    <property type="project" value="TreeGrafter"/>
</dbReference>
<dbReference type="STRING" id="1851544.ODI_00757"/>
<dbReference type="EMBL" id="FLRC01000034">
    <property type="protein sequence ID" value="SBT26622.1"/>
    <property type="molecule type" value="Genomic_DNA"/>
</dbReference>